<accession>A0A8K0K8H9</accession>
<evidence type="ECO:0008006" key="11">
    <source>
        <dbReference type="Google" id="ProtNLM"/>
    </source>
</evidence>
<evidence type="ECO:0000313" key="10">
    <source>
        <dbReference type="Proteomes" id="UP000792457"/>
    </source>
</evidence>
<comment type="subcellular location">
    <subcellularLocation>
        <location evidence="1">Cell projection</location>
        <location evidence="1">Cilium</location>
    </subcellularLocation>
</comment>
<evidence type="ECO:0000256" key="1">
    <source>
        <dbReference type="ARBA" id="ARBA00004138"/>
    </source>
</evidence>
<feature type="non-terminal residue" evidence="9">
    <location>
        <position position="1"/>
    </location>
</feature>
<reference evidence="9" key="2">
    <citation type="submission" date="2017-10" db="EMBL/GenBank/DDBJ databases">
        <title>Ladona fulva Genome sequencing and assembly.</title>
        <authorList>
            <person name="Murali S."/>
            <person name="Richards S."/>
            <person name="Bandaranaike D."/>
            <person name="Bellair M."/>
            <person name="Blankenburg K."/>
            <person name="Chao H."/>
            <person name="Dinh H."/>
            <person name="Doddapaneni H."/>
            <person name="Dugan-Rocha S."/>
            <person name="Elkadiri S."/>
            <person name="Gnanaolivu R."/>
            <person name="Hernandez B."/>
            <person name="Skinner E."/>
            <person name="Javaid M."/>
            <person name="Lee S."/>
            <person name="Li M."/>
            <person name="Ming W."/>
            <person name="Munidasa M."/>
            <person name="Muniz J."/>
            <person name="Nguyen L."/>
            <person name="Hughes D."/>
            <person name="Osuji N."/>
            <person name="Pu L.-L."/>
            <person name="Puazo M."/>
            <person name="Qu C."/>
            <person name="Quiroz J."/>
            <person name="Raj R."/>
            <person name="Weissenberger G."/>
            <person name="Xin Y."/>
            <person name="Zou X."/>
            <person name="Han Y."/>
            <person name="Worley K."/>
            <person name="Muzny D."/>
            <person name="Gibbs R."/>
        </authorList>
    </citation>
    <scope>NUCLEOTIDE SEQUENCE</scope>
    <source>
        <strain evidence="9">Sampled in the wild</strain>
    </source>
</reference>
<dbReference type="GO" id="GO:0005930">
    <property type="term" value="C:axoneme"/>
    <property type="evidence" value="ECO:0007669"/>
    <property type="project" value="TreeGrafter"/>
</dbReference>
<keyword evidence="6" id="KW-0969">Cilium</keyword>
<keyword evidence="3" id="KW-0853">WD repeat</keyword>
<dbReference type="InterPro" id="IPR015943">
    <property type="entry name" value="WD40/YVTN_repeat-like_dom_sf"/>
</dbReference>
<dbReference type="EMBL" id="KZ308477">
    <property type="protein sequence ID" value="KAG8230356.1"/>
    <property type="molecule type" value="Genomic_DNA"/>
</dbReference>
<keyword evidence="2" id="KW-0217">Developmental protein</keyword>
<keyword evidence="5" id="KW-0802">TPR repeat</keyword>
<keyword evidence="4" id="KW-0677">Repeat</keyword>
<sequence>MQLKYLRNILPTQESLDKICAIAWSPNNLKLAVCASDRVVQLFDEFGERKDKFPTKPVDAKVVNLFLFGKKSYVIRGLAFSPDSTKIAVGQSDNIVFVYKVGEEWGEKKVICNKFPLQSSVTCIAWPLEGPIIVGLADGKVRAAHTRNNRSQTLYSTDSLVISLAV</sequence>
<dbReference type="GO" id="GO:0030992">
    <property type="term" value="C:intraciliary transport particle B"/>
    <property type="evidence" value="ECO:0007669"/>
    <property type="project" value="TreeGrafter"/>
</dbReference>
<dbReference type="AlphaFoldDB" id="A0A8K0K8H9"/>
<evidence type="ECO:0000256" key="2">
    <source>
        <dbReference type="ARBA" id="ARBA00022473"/>
    </source>
</evidence>
<dbReference type="PANTHER" id="PTHR15722">
    <property type="entry name" value="IFT140/172-RELATED"/>
    <property type="match status" value="1"/>
</dbReference>
<dbReference type="GO" id="GO:0042073">
    <property type="term" value="P:intraciliary transport"/>
    <property type="evidence" value="ECO:0007669"/>
    <property type="project" value="TreeGrafter"/>
</dbReference>
<protein>
    <recommendedName>
        <fullName evidence="11">Intraflagellar transport protein 172 homolog</fullName>
    </recommendedName>
</protein>
<evidence type="ECO:0000256" key="5">
    <source>
        <dbReference type="ARBA" id="ARBA00022803"/>
    </source>
</evidence>
<dbReference type="GO" id="GO:0036064">
    <property type="term" value="C:ciliary basal body"/>
    <property type="evidence" value="ECO:0007669"/>
    <property type="project" value="TreeGrafter"/>
</dbReference>
<keyword evidence="10" id="KW-1185">Reference proteome</keyword>
<evidence type="ECO:0000256" key="8">
    <source>
        <dbReference type="ARBA" id="ARBA00038130"/>
    </source>
</evidence>
<organism evidence="9 10">
    <name type="scientific">Ladona fulva</name>
    <name type="common">Scarce chaser dragonfly</name>
    <name type="synonym">Libellula fulva</name>
    <dbReference type="NCBI Taxonomy" id="123851"/>
    <lineage>
        <taxon>Eukaryota</taxon>
        <taxon>Metazoa</taxon>
        <taxon>Ecdysozoa</taxon>
        <taxon>Arthropoda</taxon>
        <taxon>Hexapoda</taxon>
        <taxon>Insecta</taxon>
        <taxon>Pterygota</taxon>
        <taxon>Palaeoptera</taxon>
        <taxon>Odonata</taxon>
        <taxon>Epiprocta</taxon>
        <taxon>Anisoptera</taxon>
        <taxon>Libelluloidea</taxon>
        <taxon>Libellulidae</taxon>
        <taxon>Ladona</taxon>
    </lineage>
</organism>
<comment type="similarity">
    <text evidence="8">Belongs to the IFT172 family.</text>
</comment>
<reference evidence="9" key="1">
    <citation type="submission" date="2013-04" db="EMBL/GenBank/DDBJ databases">
        <authorList>
            <person name="Qu J."/>
            <person name="Murali S.C."/>
            <person name="Bandaranaike D."/>
            <person name="Bellair M."/>
            <person name="Blankenburg K."/>
            <person name="Chao H."/>
            <person name="Dinh H."/>
            <person name="Doddapaneni H."/>
            <person name="Downs B."/>
            <person name="Dugan-Rocha S."/>
            <person name="Elkadiri S."/>
            <person name="Gnanaolivu R.D."/>
            <person name="Hernandez B."/>
            <person name="Javaid M."/>
            <person name="Jayaseelan J.C."/>
            <person name="Lee S."/>
            <person name="Li M."/>
            <person name="Ming W."/>
            <person name="Munidasa M."/>
            <person name="Muniz J."/>
            <person name="Nguyen L."/>
            <person name="Ongeri F."/>
            <person name="Osuji N."/>
            <person name="Pu L.-L."/>
            <person name="Puazo M."/>
            <person name="Qu C."/>
            <person name="Quiroz J."/>
            <person name="Raj R."/>
            <person name="Weissenberger G."/>
            <person name="Xin Y."/>
            <person name="Zou X."/>
            <person name="Han Y."/>
            <person name="Richards S."/>
            <person name="Worley K."/>
            <person name="Muzny D."/>
            <person name="Gibbs R."/>
        </authorList>
    </citation>
    <scope>NUCLEOTIDE SEQUENCE</scope>
    <source>
        <strain evidence="9">Sampled in the wild</strain>
    </source>
</reference>
<dbReference type="SUPFAM" id="SSF50978">
    <property type="entry name" value="WD40 repeat-like"/>
    <property type="match status" value="1"/>
</dbReference>
<gene>
    <name evidence="9" type="ORF">J437_LFUL000627</name>
</gene>
<dbReference type="PANTHER" id="PTHR15722:SF2">
    <property type="entry name" value="INTRAFLAGELLAR TRANSPORT PROTEIN 172 HOMOLOG"/>
    <property type="match status" value="1"/>
</dbReference>
<keyword evidence="7" id="KW-0966">Cell projection</keyword>
<dbReference type="InterPro" id="IPR001680">
    <property type="entry name" value="WD40_rpt"/>
</dbReference>
<name>A0A8K0K8H9_LADFU</name>
<dbReference type="SMART" id="SM00320">
    <property type="entry name" value="WD40"/>
    <property type="match status" value="2"/>
</dbReference>
<evidence type="ECO:0000256" key="4">
    <source>
        <dbReference type="ARBA" id="ARBA00022737"/>
    </source>
</evidence>
<dbReference type="Pfam" id="PF00400">
    <property type="entry name" value="WD40"/>
    <property type="match status" value="2"/>
</dbReference>
<dbReference type="OrthoDB" id="2186662at2759"/>
<evidence type="ECO:0000256" key="7">
    <source>
        <dbReference type="ARBA" id="ARBA00023273"/>
    </source>
</evidence>
<evidence type="ECO:0000313" key="9">
    <source>
        <dbReference type="EMBL" id="KAG8230356.1"/>
    </source>
</evidence>
<dbReference type="Gene3D" id="2.130.10.10">
    <property type="entry name" value="YVTN repeat-like/Quinoprotein amine dehydrogenase"/>
    <property type="match status" value="1"/>
</dbReference>
<evidence type="ECO:0000256" key="6">
    <source>
        <dbReference type="ARBA" id="ARBA00023069"/>
    </source>
</evidence>
<proteinExistence type="inferred from homology"/>
<dbReference type="InterPro" id="IPR036322">
    <property type="entry name" value="WD40_repeat_dom_sf"/>
</dbReference>
<dbReference type="Proteomes" id="UP000792457">
    <property type="component" value="Unassembled WGS sequence"/>
</dbReference>
<comment type="caution">
    <text evidence="9">The sequence shown here is derived from an EMBL/GenBank/DDBJ whole genome shotgun (WGS) entry which is preliminary data.</text>
</comment>
<evidence type="ECO:0000256" key="3">
    <source>
        <dbReference type="ARBA" id="ARBA00022574"/>
    </source>
</evidence>